<evidence type="ECO:0000313" key="2">
    <source>
        <dbReference type="Proteomes" id="UP000178682"/>
    </source>
</evidence>
<comment type="caution">
    <text evidence="1">The sequence shown here is derived from an EMBL/GenBank/DDBJ whole genome shotgun (WGS) entry which is preliminary data.</text>
</comment>
<dbReference type="Proteomes" id="UP000178682">
    <property type="component" value="Unassembled WGS sequence"/>
</dbReference>
<organism evidence="1 2">
    <name type="scientific">Candidatus Falkowbacteria bacterium RIFCSPLOWO2_12_FULL_45_10</name>
    <dbReference type="NCBI Taxonomy" id="1797990"/>
    <lineage>
        <taxon>Bacteria</taxon>
        <taxon>Candidatus Falkowiibacteriota</taxon>
    </lineage>
</organism>
<proteinExistence type="predicted"/>
<gene>
    <name evidence="1" type="ORF">A3G56_01770</name>
</gene>
<reference evidence="1 2" key="1">
    <citation type="journal article" date="2016" name="Nat. Commun.">
        <title>Thousands of microbial genomes shed light on interconnected biogeochemical processes in an aquifer system.</title>
        <authorList>
            <person name="Anantharaman K."/>
            <person name="Brown C.T."/>
            <person name="Hug L.A."/>
            <person name="Sharon I."/>
            <person name="Castelle C.J."/>
            <person name="Probst A.J."/>
            <person name="Thomas B.C."/>
            <person name="Singh A."/>
            <person name="Wilkins M.J."/>
            <person name="Karaoz U."/>
            <person name="Brodie E.L."/>
            <person name="Williams K.H."/>
            <person name="Hubbard S.S."/>
            <person name="Banfield J.F."/>
        </authorList>
    </citation>
    <scope>NUCLEOTIDE SEQUENCE [LARGE SCALE GENOMIC DNA]</scope>
</reference>
<evidence type="ECO:0000313" key="1">
    <source>
        <dbReference type="EMBL" id="OGF19123.1"/>
    </source>
</evidence>
<sequence>MQNKLPDDNTLHGCAKLIRVIESITTTDLASLPLTKKGDKKSPNHKGVPETIECVECAKALKNL</sequence>
<accession>A0A1F5RY06</accession>
<name>A0A1F5RY06_9BACT</name>
<protein>
    <submittedName>
        <fullName evidence="1">Uncharacterized protein</fullName>
    </submittedName>
</protein>
<dbReference type="EMBL" id="MFFX01000031">
    <property type="protein sequence ID" value="OGF19123.1"/>
    <property type="molecule type" value="Genomic_DNA"/>
</dbReference>
<dbReference type="AlphaFoldDB" id="A0A1F5RY06"/>